<evidence type="ECO:0000256" key="2">
    <source>
        <dbReference type="ARBA" id="ARBA00022553"/>
    </source>
</evidence>
<proteinExistence type="predicted"/>
<dbReference type="GO" id="GO:0005737">
    <property type="term" value="C:cytoplasm"/>
    <property type="evidence" value="ECO:0007669"/>
    <property type="project" value="TreeGrafter"/>
</dbReference>
<dbReference type="GO" id="GO:0031177">
    <property type="term" value="F:phosphopantetheine binding"/>
    <property type="evidence" value="ECO:0007669"/>
    <property type="project" value="InterPro"/>
</dbReference>
<gene>
    <name evidence="4" type="ORF">C1I98_01375</name>
</gene>
<sequence length="82" mass="8775">MAERIAAIWSAALGVPYDGLDDNFFDAGGTSVTLLTVRARLERLTGHEVPLSMIFAHPTVRTMAAALSHLESPADHPMGAEE</sequence>
<dbReference type="SMART" id="SM00823">
    <property type="entry name" value="PKS_PP"/>
    <property type="match status" value="1"/>
</dbReference>
<evidence type="ECO:0000259" key="3">
    <source>
        <dbReference type="PROSITE" id="PS50075"/>
    </source>
</evidence>
<keyword evidence="5" id="KW-1185">Reference proteome</keyword>
<dbReference type="EMBL" id="POUA01000005">
    <property type="protein sequence ID" value="PZG56420.1"/>
    <property type="molecule type" value="Genomic_DNA"/>
</dbReference>
<protein>
    <recommendedName>
        <fullName evidence="3">Carrier domain-containing protein</fullName>
    </recommendedName>
</protein>
<dbReference type="Pfam" id="PF00550">
    <property type="entry name" value="PP-binding"/>
    <property type="match status" value="1"/>
</dbReference>
<dbReference type="InterPro" id="IPR036736">
    <property type="entry name" value="ACP-like_sf"/>
</dbReference>
<keyword evidence="1" id="KW-0596">Phosphopantetheine</keyword>
<accession>A0A2W2I0D2</accession>
<dbReference type="InterPro" id="IPR020806">
    <property type="entry name" value="PKS_PP-bd"/>
</dbReference>
<dbReference type="AlphaFoldDB" id="A0A2W2I0D2"/>
<reference evidence="4 5" key="1">
    <citation type="submission" date="2018-01" db="EMBL/GenBank/DDBJ databases">
        <title>Draft genome sequence of Sphaerisporangium sp. 7K107.</title>
        <authorList>
            <person name="Sahin N."/>
            <person name="Saygin H."/>
            <person name="Ay H."/>
        </authorList>
    </citation>
    <scope>NUCLEOTIDE SEQUENCE [LARGE SCALE GENOMIC DNA]</scope>
    <source>
        <strain evidence="4 5">7K107</strain>
    </source>
</reference>
<dbReference type="GO" id="GO:0044550">
    <property type="term" value="P:secondary metabolite biosynthetic process"/>
    <property type="evidence" value="ECO:0007669"/>
    <property type="project" value="TreeGrafter"/>
</dbReference>
<keyword evidence="2" id="KW-0597">Phosphoprotein</keyword>
<dbReference type="Proteomes" id="UP000248544">
    <property type="component" value="Unassembled WGS sequence"/>
</dbReference>
<dbReference type="InterPro" id="IPR009081">
    <property type="entry name" value="PP-bd_ACP"/>
</dbReference>
<comment type="caution">
    <text evidence="4">The sequence shown here is derived from an EMBL/GenBank/DDBJ whole genome shotgun (WGS) entry which is preliminary data.</text>
</comment>
<dbReference type="PANTHER" id="PTHR45527">
    <property type="entry name" value="NONRIBOSOMAL PEPTIDE SYNTHETASE"/>
    <property type="match status" value="1"/>
</dbReference>
<evidence type="ECO:0000256" key="1">
    <source>
        <dbReference type="ARBA" id="ARBA00022450"/>
    </source>
</evidence>
<dbReference type="PROSITE" id="PS50075">
    <property type="entry name" value="CARRIER"/>
    <property type="match status" value="1"/>
</dbReference>
<dbReference type="SUPFAM" id="SSF47336">
    <property type="entry name" value="ACP-like"/>
    <property type="match status" value="1"/>
</dbReference>
<evidence type="ECO:0000313" key="4">
    <source>
        <dbReference type="EMBL" id="PZG56420.1"/>
    </source>
</evidence>
<organism evidence="4 5">
    <name type="scientific">Spongiactinospora gelatinilytica</name>
    <dbReference type="NCBI Taxonomy" id="2666298"/>
    <lineage>
        <taxon>Bacteria</taxon>
        <taxon>Bacillati</taxon>
        <taxon>Actinomycetota</taxon>
        <taxon>Actinomycetes</taxon>
        <taxon>Streptosporangiales</taxon>
        <taxon>Streptosporangiaceae</taxon>
        <taxon>Spongiactinospora</taxon>
    </lineage>
</organism>
<dbReference type="Gene3D" id="1.10.1200.10">
    <property type="entry name" value="ACP-like"/>
    <property type="match status" value="1"/>
</dbReference>
<feature type="domain" description="Carrier" evidence="3">
    <location>
        <begin position="1"/>
        <end position="71"/>
    </location>
</feature>
<dbReference type="GO" id="GO:0043041">
    <property type="term" value="P:amino acid activation for nonribosomal peptide biosynthetic process"/>
    <property type="evidence" value="ECO:0007669"/>
    <property type="project" value="TreeGrafter"/>
</dbReference>
<evidence type="ECO:0000313" key="5">
    <source>
        <dbReference type="Proteomes" id="UP000248544"/>
    </source>
</evidence>
<name>A0A2W2I0D2_9ACTN</name>
<dbReference type="PANTHER" id="PTHR45527:SF1">
    <property type="entry name" value="FATTY ACID SYNTHASE"/>
    <property type="match status" value="1"/>
</dbReference>